<dbReference type="Gene3D" id="3.40.50.300">
    <property type="entry name" value="P-loop containing nucleotide triphosphate hydrolases"/>
    <property type="match status" value="1"/>
</dbReference>
<feature type="domain" description="ABC transporter" evidence="12">
    <location>
        <begin position="3"/>
        <end position="238"/>
    </location>
</feature>
<evidence type="ECO:0000256" key="10">
    <source>
        <dbReference type="ARBA" id="ARBA00023136"/>
    </source>
</evidence>
<evidence type="ECO:0000313" key="14">
    <source>
        <dbReference type="Proteomes" id="UP000043316"/>
    </source>
</evidence>
<dbReference type="SUPFAM" id="SSF52540">
    <property type="entry name" value="P-loop containing nucleoside triphosphate hydrolases"/>
    <property type="match status" value="1"/>
</dbReference>
<dbReference type="GO" id="GO:0016887">
    <property type="term" value="F:ATP hydrolysis activity"/>
    <property type="evidence" value="ECO:0007669"/>
    <property type="project" value="InterPro"/>
</dbReference>
<comment type="subcellular location">
    <subcellularLocation>
        <location evidence="1">Cell membrane</location>
        <topology evidence="1">Peripheral membrane protein</topology>
    </subcellularLocation>
</comment>
<dbReference type="GO" id="GO:0006826">
    <property type="term" value="P:iron ion transport"/>
    <property type="evidence" value="ECO:0007669"/>
    <property type="project" value="UniProtKB-KW"/>
</dbReference>
<dbReference type="Pfam" id="PF00005">
    <property type="entry name" value="ABC_tran"/>
    <property type="match status" value="1"/>
</dbReference>
<keyword evidence="6" id="KW-0547">Nucleotide-binding</keyword>
<sequence length="255" mass="27810">MILNADNLYAGYGNRSILKGISLQLPANKITALVGPNGCGKSTLLKCFSRLVTPSSGQITCNGQDITSLSMRALAQGSALLPQQHVIPEGIDVEELVSYGRSPWLGVWGRLSRADRRLIKQAMEDAHIIEFAKTRVSELSGGQRQRAFLAMTLAQNTPLILLDEPTTYLDINHQAELMALLRRLNLQGKTLITVLHDLNQASRYCDHLVMMSAGSIVAEGTPEEVITPENLKQVFGVEAEIHPDPVSGTPMCIIL</sequence>
<keyword evidence="4" id="KW-1003">Cell membrane</keyword>
<dbReference type="CDD" id="cd03214">
    <property type="entry name" value="ABC_Iron-Siderophores_B12_Hemin"/>
    <property type="match status" value="1"/>
</dbReference>
<keyword evidence="10" id="KW-0472">Membrane</keyword>
<evidence type="ECO:0000313" key="13">
    <source>
        <dbReference type="EMBL" id="CRY55121.1"/>
    </source>
</evidence>
<dbReference type="GO" id="GO:0005524">
    <property type="term" value="F:ATP binding"/>
    <property type="evidence" value="ECO:0007669"/>
    <property type="project" value="UniProtKB-KW"/>
</dbReference>
<evidence type="ECO:0000256" key="7">
    <source>
        <dbReference type="ARBA" id="ARBA00022840"/>
    </source>
</evidence>
<dbReference type="InterPro" id="IPR051535">
    <property type="entry name" value="Siderophore_ABC-ATPase"/>
</dbReference>
<keyword evidence="3" id="KW-0813">Transport</keyword>
<dbReference type="PROSITE" id="PS00211">
    <property type="entry name" value="ABC_TRANSPORTER_1"/>
    <property type="match status" value="1"/>
</dbReference>
<dbReference type="EMBL" id="CWJI01000004">
    <property type="protein sequence ID" value="CRY55121.1"/>
    <property type="molecule type" value="Genomic_DNA"/>
</dbReference>
<comment type="function">
    <text evidence="11">Part of the ABC transporter complex HmuTUV involved in hemin import. Responsible for energy coupling to the transport system.</text>
</comment>
<keyword evidence="9" id="KW-0406">Ion transport</keyword>
<evidence type="ECO:0000256" key="1">
    <source>
        <dbReference type="ARBA" id="ARBA00004202"/>
    </source>
</evidence>
<dbReference type="FunFam" id="3.40.50.300:FF:000134">
    <property type="entry name" value="Iron-enterobactin ABC transporter ATP-binding protein"/>
    <property type="match status" value="1"/>
</dbReference>
<proteinExistence type="inferred from homology"/>
<dbReference type="PANTHER" id="PTHR42771">
    <property type="entry name" value="IRON(3+)-HYDROXAMATE IMPORT ATP-BINDING PROTEIN FHUC"/>
    <property type="match status" value="1"/>
</dbReference>
<evidence type="ECO:0000256" key="6">
    <source>
        <dbReference type="ARBA" id="ARBA00022741"/>
    </source>
</evidence>
<dbReference type="PROSITE" id="PS50893">
    <property type="entry name" value="ABC_TRANSPORTER_2"/>
    <property type="match status" value="1"/>
</dbReference>
<organism evidence="13 14">
    <name type="scientific">Yersinia intermedia</name>
    <dbReference type="NCBI Taxonomy" id="631"/>
    <lineage>
        <taxon>Bacteria</taxon>
        <taxon>Pseudomonadati</taxon>
        <taxon>Pseudomonadota</taxon>
        <taxon>Gammaproteobacteria</taxon>
        <taxon>Enterobacterales</taxon>
        <taxon>Yersiniaceae</taxon>
        <taxon>Yersinia</taxon>
    </lineage>
</organism>
<dbReference type="GeneID" id="61816886"/>
<dbReference type="InterPro" id="IPR027417">
    <property type="entry name" value="P-loop_NTPase"/>
</dbReference>
<evidence type="ECO:0000256" key="11">
    <source>
        <dbReference type="ARBA" id="ARBA00037066"/>
    </source>
</evidence>
<evidence type="ECO:0000256" key="2">
    <source>
        <dbReference type="ARBA" id="ARBA00005417"/>
    </source>
</evidence>
<evidence type="ECO:0000256" key="3">
    <source>
        <dbReference type="ARBA" id="ARBA00022448"/>
    </source>
</evidence>
<evidence type="ECO:0000256" key="8">
    <source>
        <dbReference type="ARBA" id="ARBA00023004"/>
    </source>
</evidence>
<evidence type="ECO:0000259" key="12">
    <source>
        <dbReference type="PROSITE" id="PS50893"/>
    </source>
</evidence>
<gene>
    <name evidence="13" type="primary">fepC_1</name>
    <name evidence="13" type="ORF">ERS008476_02097</name>
</gene>
<accession>A0A0H5MDH6</accession>
<protein>
    <submittedName>
        <fullName evidence="13">Iron-siderophore ABC transporter ATP-binding</fullName>
    </submittedName>
</protein>
<dbReference type="Proteomes" id="UP000043316">
    <property type="component" value="Unassembled WGS sequence"/>
</dbReference>
<evidence type="ECO:0000256" key="5">
    <source>
        <dbReference type="ARBA" id="ARBA00022496"/>
    </source>
</evidence>
<dbReference type="RefSeq" id="WP_019212242.1">
    <property type="nucleotide sequence ID" value="NZ_CWJI01000004.1"/>
</dbReference>
<dbReference type="NCBIfam" id="NF008409">
    <property type="entry name" value="PRK11231.1"/>
    <property type="match status" value="1"/>
</dbReference>
<dbReference type="AlphaFoldDB" id="A0A0H5MDH6"/>
<keyword evidence="7 13" id="KW-0067">ATP-binding</keyword>
<comment type="similarity">
    <text evidence="2">Belongs to the ABC transporter superfamily.</text>
</comment>
<dbReference type="InterPro" id="IPR003439">
    <property type="entry name" value="ABC_transporter-like_ATP-bd"/>
</dbReference>
<keyword evidence="8" id="KW-0408">Iron</keyword>
<dbReference type="SMART" id="SM00382">
    <property type="entry name" value="AAA"/>
    <property type="match status" value="1"/>
</dbReference>
<dbReference type="GO" id="GO:0005886">
    <property type="term" value="C:plasma membrane"/>
    <property type="evidence" value="ECO:0007669"/>
    <property type="project" value="UniProtKB-SubCell"/>
</dbReference>
<evidence type="ECO:0000256" key="9">
    <source>
        <dbReference type="ARBA" id="ARBA00023065"/>
    </source>
</evidence>
<name>A0A0H5MDH6_YERIN</name>
<dbReference type="PANTHER" id="PTHR42771:SF12">
    <property type="entry name" value="FE(3+) DICITRATE TRANSPORT ATP-BINDING PROTEIN FECE-RELATED"/>
    <property type="match status" value="1"/>
</dbReference>
<evidence type="ECO:0000256" key="4">
    <source>
        <dbReference type="ARBA" id="ARBA00022475"/>
    </source>
</evidence>
<keyword evidence="5" id="KW-0410">Iron transport</keyword>
<dbReference type="InterPro" id="IPR017871">
    <property type="entry name" value="ABC_transporter-like_CS"/>
</dbReference>
<dbReference type="InterPro" id="IPR003593">
    <property type="entry name" value="AAA+_ATPase"/>
</dbReference>
<reference evidence="14" key="1">
    <citation type="submission" date="2015-03" db="EMBL/GenBank/DDBJ databases">
        <authorList>
            <consortium name="Pathogen Informatics"/>
        </authorList>
    </citation>
    <scope>NUCLEOTIDE SEQUENCE [LARGE SCALE GENOMIC DNA]</scope>
    <source>
        <strain evidence="14">R148</strain>
    </source>
</reference>